<evidence type="ECO:0000313" key="2">
    <source>
        <dbReference type="Proteomes" id="UP001314205"/>
    </source>
</evidence>
<dbReference type="AlphaFoldDB" id="A0AAV1M9N0"/>
<dbReference type="EMBL" id="CAVLGL010000159">
    <property type="protein sequence ID" value="CAK1603885.1"/>
    <property type="molecule type" value="Genomic_DNA"/>
</dbReference>
<proteinExistence type="predicted"/>
<gene>
    <name evidence="1" type="ORF">PARMNEM_LOCUS22187</name>
</gene>
<dbReference type="Proteomes" id="UP001314205">
    <property type="component" value="Unassembled WGS sequence"/>
</dbReference>
<evidence type="ECO:0000313" key="1">
    <source>
        <dbReference type="EMBL" id="CAK1603885.1"/>
    </source>
</evidence>
<sequence>MSDNDEPEETVKKRCFLGCAITAPIISFTADTLASSRAILEQRKKHLLKYSDIELPKEIDDSIGYHSKCRNNFNALKAQFKVDLNKPSGSKVPSLNVAMNISAEDVDAENNDEDNWSDVDDVAHESNVKKSIGGNKGSSTNLKSNVYRGILNQNIVFLENVCMDV</sequence>
<accession>A0AAV1M9N0</accession>
<organism evidence="1 2">
    <name type="scientific">Parnassius mnemosyne</name>
    <name type="common">clouded apollo</name>
    <dbReference type="NCBI Taxonomy" id="213953"/>
    <lineage>
        <taxon>Eukaryota</taxon>
        <taxon>Metazoa</taxon>
        <taxon>Ecdysozoa</taxon>
        <taxon>Arthropoda</taxon>
        <taxon>Hexapoda</taxon>
        <taxon>Insecta</taxon>
        <taxon>Pterygota</taxon>
        <taxon>Neoptera</taxon>
        <taxon>Endopterygota</taxon>
        <taxon>Lepidoptera</taxon>
        <taxon>Glossata</taxon>
        <taxon>Ditrysia</taxon>
        <taxon>Papilionoidea</taxon>
        <taxon>Papilionidae</taxon>
        <taxon>Parnassiinae</taxon>
        <taxon>Parnassini</taxon>
        <taxon>Parnassius</taxon>
        <taxon>Driopa</taxon>
    </lineage>
</organism>
<keyword evidence="2" id="KW-1185">Reference proteome</keyword>
<reference evidence="1 2" key="1">
    <citation type="submission" date="2023-11" db="EMBL/GenBank/DDBJ databases">
        <authorList>
            <person name="Hedman E."/>
            <person name="Englund M."/>
            <person name="Stromberg M."/>
            <person name="Nyberg Akerstrom W."/>
            <person name="Nylinder S."/>
            <person name="Jareborg N."/>
            <person name="Kallberg Y."/>
            <person name="Kronander E."/>
        </authorList>
    </citation>
    <scope>NUCLEOTIDE SEQUENCE [LARGE SCALE GENOMIC DNA]</scope>
</reference>
<protein>
    <submittedName>
        <fullName evidence="1">Uncharacterized protein</fullName>
    </submittedName>
</protein>
<name>A0AAV1M9N0_9NEOP</name>
<comment type="caution">
    <text evidence="1">The sequence shown here is derived from an EMBL/GenBank/DDBJ whole genome shotgun (WGS) entry which is preliminary data.</text>
</comment>